<protein>
    <recommendedName>
        <fullName evidence="4">DUF624 domain-containing protein</fullName>
    </recommendedName>
</protein>
<dbReference type="EMBL" id="JACBYE010000006">
    <property type="protein sequence ID" value="NYS92693.1"/>
    <property type="molecule type" value="Genomic_DNA"/>
</dbReference>
<keyword evidence="1" id="KW-0812">Transmembrane</keyword>
<keyword evidence="1" id="KW-0472">Membrane</keyword>
<organism evidence="2 3">
    <name type="scientific">Sanguibacter inulinus</name>
    <dbReference type="NCBI Taxonomy" id="60922"/>
    <lineage>
        <taxon>Bacteria</taxon>
        <taxon>Bacillati</taxon>
        <taxon>Actinomycetota</taxon>
        <taxon>Actinomycetes</taxon>
        <taxon>Micrococcales</taxon>
        <taxon>Sanguibacteraceae</taxon>
        <taxon>Sanguibacter</taxon>
    </lineage>
</organism>
<keyword evidence="3" id="KW-1185">Reference proteome</keyword>
<feature type="transmembrane region" description="Helical" evidence="1">
    <location>
        <begin position="59"/>
        <end position="83"/>
    </location>
</feature>
<accession>A0A853ETI3</accession>
<dbReference type="Proteomes" id="UP000561011">
    <property type="component" value="Unassembled WGS sequence"/>
</dbReference>
<feature type="transmembrane region" description="Helical" evidence="1">
    <location>
        <begin position="32"/>
        <end position="53"/>
    </location>
</feature>
<evidence type="ECO:0000313" key="3">
    <source>
        <dbReference type="Proteomes" id="UP000561011"/>
    </source>
</evidence>
<reference evidence="2 3" key="1">
    <citation type="submission" date="2020-07" db="EMBL/GenBank/DDBJ databases">
        <title>MOT database genomes.</title>
        <authorList>
            <person name="Joseph S."/>
            <person name="Aduse-Opoku J."/>
            <person name="Hashim A."/>
            <person name="Wade W."/>
            <person name="Curtis M."/>
        </authorList>
    </citation>
    <scope>NUCLEOTIDE SEQUENCE [LARGE SCALE GENOMIC DNA]</scope>
    <source>
        <strain evidence="2 3">DSM 100099</strain>
    </source>
</reference>
<evidence type="ECO:0008006" key="4">
    <source>
        <dbReference type="Google" id="ProtNLM"/>
    </source>
</evidence>
<feature type="transmembrane region" description="Helical" evidence="1">
    <location>
        <begin position="104"/>
        <end position="123"/>
    </location>
</feature>
<sequence length="234" mass="24835">MSLTGVRPVEHRDGTQIGDGFLARGAVVGYRFLVLEVVMLVSLAPALALATVLDRDPSNLPLLVLALLPAGPALAAAVSVLAHPEEIADLATGRRYWRAYRRDALAVLRLWAPLVAGLAVITFSLAHLDVAGVPAWWGGALVVVAALALVWGMNTLVITALFDFRARDVARLAGYLLGRRPLTSLKHLSLLVLLAGTTYLTSDVVPVLLAPLVAAVLLSSSARLRTDITQEFLG</sequence>
<keyword evidence="1" id="KW-1133">Transmembrane helix</keyword>
<dbReference type="RefSeq" id="WP_179912502.1">
    <property type="nucleotide sequence ID" value="NZ_JACBYE010000006.1"/>
</dbReference>
<gene>
    <name evidence="2" type="ORF">HZZ10_04000</name>
</gene>
<dbReference type="AlphaFoldDB" id="A0A853ETI3"/>
<comment type="caution">
    <text evidence="2">The sequence shown here is derived from an EMBL/GenBank/DDBJ whole genome shotgun (WGS) entry which is preliminary data.</text>
</comment>
<feature type="transmembrane region" description="Helical" evidence="1">
    <location>
        <begin position="183"/>
        <end position="201"/>
    </location>
</feature>
<evidence type="ECO:0000313" key="2">
    <source>
        <dbReference type="EMBL" id="NYS92693.1"/>
    </source>
</evidence>
<proteinExistence type="predicted"/>
<name>A0A853ETI3_9MICO</name>
<feature type="transmembrane region" description="Helical" evidence="1">
    <location>
        <begin position="135"/>
        <end position="162"/>
    </location>
</feature>
<evidence type="ECO:0000256" key="1">
    <source>
        <dbReference type="SAM" id="Phobius"/>
    </source>
</evidence>